<feature type="region of interest" description="Disordered" evidence="1">
    <location>
        <begin position="1"/>
        <end position="240"/>
    </location>
</feature>
<feature type="compositionally biased region" description="Polar residues" evidence="1">
    <location>
        <begin position="65"/>
        <end position="78"/>
    </location>
</feature>
<reference evidence="2" key="1">
    <citation type="submission" date="2022-07" db="EMBL/GenBank/DDBJ databases">
        <title>Draft genome sequence of Zalerion maritima ATCC 34329, a (micro)plastics degrading marine fungus.</title>
        <authorList>
            <person name="Paco A."/>
            <person name="Goncalves M.F.M."/>
            <person name="Rocha-Santos T.A.P."/>
            <person name="Alves A."/>
        </authorList>
    </citation>
    <scope>NUCLEOTIDE SEQUENCE</scope>
    <source>
        <strain evidence="2">ATCC 34329</strain>
    </source>
</reference>
<feature type="compositionally biased region" description="Polar residues" evidence="1">
    <location>
        <begin position="112"/>
        <end position="126"/>
    </location>
</feature>
<feature type="compositionally biased region" description="Low complexity" evidence="1">
    <location>
        <begin position="1"/>
        <end position="11"/>
    </location>
</feature>
<proteinExistence type="predicted"/>
<dbReference type="Proteomes" id="UP001201980">
    <property type="component" value="Unassembled WGS sequence"/>
</dbReference>
<sequence length="240" mass="25000">MSASATAAYPPTSIPESYPKVPLSATQSFTAEPQEMPISGHTSMAPPVVPLATDPHPSPAIRTQYAYSQATSAPTPQMSLAPAPATNNENTLSVPRYIENNPRPAKSPRTAGHQSVHSSGSISNEQSEYRYGPPYGAAAPAESAAASAYTTSGPNESGPHANTSAGPTAAPMPPRDYLPTSNSWTTTAGDSTSSVSYTNGDTRTYSYPDYKSGPVKNDQQAPAPPPYTGPGLSHYSWTPS</sequence>
<dbReference type="AlphaFoldDB" id="A0AAD5RS80"/>
<name>A0AAD5RS80_9PEZI</name>
<evidence type="ECO:0000313" key="3">
    <source>
        <dbReference type="Proteomes" id="UP001201980"/>
    </source>
</evidence>
<keyword evidence="3" id="KW-1185">Reference proteome</keyword>
<comment type="caution">
    <text evidence="2">The sequence shown here is derived from an EMBL/GenBank/DDBJ whole genome shotgun (WGS) entry which is preliminary data.</text>
</comment>
<feature type="compositionally biased region" description="Low complexity" evidence="1">
    <location>
        <begin position="131"/>
        <end position="153"/>
    </location>
</feature>
<feature type="compositionally biased region" description="Polar residues" evidence="1">
    <location>
        <begin position="179"/>
        <end position="205"/>
    </location>
</feature>
<organism evidence="2 3">
    <name type="scientific">Zalerion maritima</name>
    <dbReference type="NCBI Taxonomy" id="339359"/>
    <lineage>
        <taxon>Eukaryota</taxon>
        <taxon>Fungi</taxon>
        <taxon>Dikarya</taxon>
        <taxon>Ascomycota</taxon>
        <taxon>Pezizomycotina</taxon>
        <taxon>Sordariomycetes</taxon>
        <taxon>Lulworthiomycetidae</taxon>
        <taxon>Lulworthiales</taxon>
        <taxon>Lulworthiaceae</taxon>
        <taxon>Zalerion</taxon>
    </lineage>
</organism>
<accession>A0AAD5RS80</accession>
<dbReference type="EMBL" id="JAKWBI020000094">
    <property type="protein sequence ID" value="KAJ2902988.1"/>
    <property type="molecule type" value="Genomic_DNA"/>
</dbReference>
<evidence type="ECO:0000256" key="1">
    <source>
        <dbReference type="SAM" id="MobiDB-lite"/>
    </source>
</evidence>
<protein>
    <submittedName>
        <fullName evidence="2">Transcription factor vib-1</fullName>
    </submittedName>
</protein>
<evidence type="ECO:0000313" key="2">
    <source>
        <dbReference type="EMBL" id="KAJ2902988.1"/>
    </source>
</evidence>
<gene>
    <name evidence="2" type="ORF">MKZ38_010572</name>
</gene>